<feature type="active site" description="Proton acceptor" evidence="5">
    <location>
        <position position="37"/>
    </location>
</feature>
<dbReference type="RefSeq" id="WP_200356558.1">
    <property type="nucleotide sequence ID" value="NZ_JAENIL010000029.1"/>
</dbReference>
<dbReference type="PANTHER" id="PTHR43301:SF3">
    <property type="entry name" value="ARABINAN ENDO-1,5-ALPHA-L-ARABINOSIDASE A-RELATED"/>
    <property type="match status" value="1"/>
</dbReference>
<comment type="caution">
    <text evidence="10">The sequence shown here is derived from an EMBL/GenBank/DDBJ whole genome shotgun (WGS) entry which is preliminary data.</text>
</comment>
<evidence type="ECO:0000256" key="5">
    <source>
        <dbReference type="PIRSR" id="PIRSR606710-1"/>
    </source>
</evidence>
<keyword evidence="11" id="KW-1185">Reference proteome</keyword>
<dbReference type="Pfam" id="PF16369">
    <property type="entry name" value="GH43_C"/>
    <property type="match status" value="1"/>
</dbReference>
<evidence type="ECO:0000256" key="3">
    <source>
        <dbReference type="ARBA" id="ARBA00022801"/>
    </source>
</evidence>
<dbReference type="InterPro" id="IPR023296">
    <property type="entry name" value="Glyco_hydro_beta-prop_sf"/>
</dbReference>
<dbReference type="Gene3D" id="2.60.120.200">
    <property type="match status" value="1"/>
</dbReference>
<feature type="domain" description="Extracellular endo-alpha-(1-&gt;5)-L-arabinanase C-terminal" evidence="9">
    <location>
        <begin position="360"/>
        <end position="462"/>
    </location>
</feature>
<feature type="site" description="Important for catalytic activity, responsible for pKa modulation of the active site Glu and correct orientation of both the proton donor and substrate" evidence="6">
    <location>
        <position position="167"/>
    </location>
</feature>
<feature type="chain" id="PRO_5037921448" evidence="8">
    <location>
        <begin position="23"/>
        <end position="924"/>
    </location>
</feature>
<name>A0A934VRV1_9BACT</name>
<dbReference type="GO" id="GO:0004553">
    <property type="term" value="F:hydrolase activity, hydrolyzing O-glycosyl compounds"/>
    <property type="evidence" value="ECO:0007669"/>
    <property type="project" value="InterPro"/>
</dbReference>
<proteinExistence type="inferred from homology"/>
<feature type="signal peptide" evidence="8">
    <location>
        <begin position="1"/>
        <end position="22"/>
    </location>
</feature>
<keyword evidence="8" id="KW-0732">Signal</keyword>
<protein>
    <submittedName>
        <fullName evidence="10">Glycoside hydrolase family 43 protein</fullName>
    </submittedName>
</protein>
<dbReference type="InterPro" id="IPR006710">
    <property type="entry name" value="Glyco_hydro_43"/>
</dbReference>
<dbReference type="AlphaFoldDB" id="A0A934VRV1"/>
<dbReference type="EMBL" id="JAENIL010000029">
    <property type="protein sequence ID" value="MBK1878345.1"/>
    <property type="molecule type" value="Genomic_DNA"/>
</dbReference>
<keyword evidence="4" id="KW-0326">Glycosidase</keyword>
<dbReference type="PANTHER" id="PTHR43301">
    <property type="entry name" value="ARABINAN ENDO-1,5-ALPHA-L-ARABINOSIDASE"/>
    <property type="match status" value="1"/>
</dbReference>
<dbReference type="InterPro" id="IPR032291">
    <property type="entry name" value="Abn2_C"/>
</dbReference>
<comment type="similarity">
    <text evidence="2">Belongs to the glycosyl hydrolase 43 family.</text>
</comment>
<comment type="pathway">
    <text evidence="1">Glycan metabolism; L-arabinan degradation.</text>
</comment>
<dbReference type="Pfam" id="PF04616">
    <property type="entry name" value="Glyco_hydro_43"/>
    <property type="match status" value="1"/>
</dbReference>
<keyword evidence="3 10" id="KW-0378">Hydrolase</keyword>
<evidence type="ECO:0000256" key="8">
    <source>
        <dbReference type="SAM" id="SignalP"/>
    </source>
</evidence>
<dbReference type="Gene3D" id="2.115.10.20">
    <property type="entry name" value="Glycosyl hydrolase domain, family 43"/>
    <property type="match status" value="1"/>
</dbReference>
<organism evidence="10 11">
    <name type="scientific">Pelagicoccus mobilis</name>
    <dbReference type="NCBI Taxonomy" id="415221"/>
    <lineage>
        <taxon>Bacteria</taxon>
        <taxon>Pseudomonadati</taxon>
        <taxon>Verrucomicrobiota</taxon>
        <taxon>Opitutia</taxon>
        <taxon>Puniceicoccales</taxon>
        <taxon>Pelagicoccaceae</taxon>
        <taxon>Pelagicoccus</taxon>
    </lineage>
</organism>
<dbReference type="Gene3D" id="2.40.128.10">
    <property type="match status" value="1"/>
</dbReference>
<evidence type="ECO:0000259" key="9">
    <source>
        <dbReference type="Pfam" id="PF16369"/>
    </source>
</evidence>
<accession>A0A934VRV1</accession>
<sequence length="924" mass="100320">MSCLKTTLLSFTLAAFTLLPLAAQTTPSFTRNASVHDPSVIKVGDRFYVYGSHGASAWTEDLMNWTQVALTVNTGNPPHFRTFQSELSELISWSNATTLWAADVYQLDDGKFYYYYNVWTNHLDYRSYMGVAVSDTVEGPYEDLGEMLRGGTGVSGFDPRIHPNTIDPTLFRDTEDELWMVYGSYSGGIYVLKMDDQTGFQLPNQGFGTRINGGNHSVMEGPFIDYNADTGYYYLFLSYGGLAAADGYNMRVFRAEHPAGPYRDPAGTDMSTAPLNASLSSINPHGLKLAGNWQFLPVEGELATSSTGYLSPGHNSIIQDPTTGKWFNFFHTRFVGRGEQHEVRIHQLFFNEDGWPVMAPHRYAGETQGSYTTAEIAGSYKIINHGKDTVGDVKTSTVIGLKEDGGLVGVSGSWEMIDEQNIRLTVDGTLFKGIVSDFWDNENRMWVKGFSAISPDGTSLWGSELAIVNRSGDLPAPELVALKDMALPMGENLDLIVASGSIHPDLILEYKVLEGPGGMGVDPGNGRLTWIPTPSQMGKVFNVHIQVYDLIEPNLSDEIQFTIYIGGGYEQAETSIEFSQASQSGLPDKHGNATGLSTRLSGTGIGYNQSDPNLTLDLGNAALLLESTQADFNGQAGVTTTSAIGVKLSDLGYTGEEDFNVTAQFGPITGLESIDQVGVYVGTSATTLTRAGIFQSANPEGLAVHTQNGNDNNATFDQSSYDLSDGLTVSISRNENQWAYTVDGVSISPQVANATFLDSASDLSVGVFAINPLNANSKTVTLKSLDITVATDQLRTTRIQQWKTSHFGDSPAPGIAGHGDDPDRDGNSNLVEYALGSNPLVPDSPPNSDIEVIANKLVWTLTQIDDPALRYEVHTSDTPRSEDSELLWESANDHNQNGPIQIETPLSTQPGDSRFLELNVYSVE</sequence>
<evidence type="ECO:0000256" key="4">
    <source>
        <dbReference type="ARBA" id="ARBA00023295"/>
    </source>
</evidence>
<dbReference type="SUPFAM" id="SSF75005">
    <property type="entry name" value="Arabinanase/levansucrase/invertase"/>
    <property type="match status" value="1"/>
</dbReference>
<dbReference type="Proteomes" id="UP000617628">
    <property type="component" value="Unassembled WGS sequence"/>
</dbReference>
<feature type="active site" description="Proton donor" evidence="5">
    <location>
        <position position="220"/>
    </location>
</feature>
<dbReference type="GO" id="GO:0005975">
    <property type="term" value="P:carbohydrate metabolic process"/>
    <property type="evidence" value="ECO:0007669"/>
    <property type="project" value="InterPro"/>
</dbReference>
<evidence type="ECO:0000256" key="1">
    <source>
        <dbReference type="ARBA" id="ARBA00004834"/>
    </source>
</evidence>
<evidence type="ECO:0000313" key="10">
    <source>
        <dbReference type="EMBL" id="MBK1878345.1"/>
    </source>
</evidence>
<evidence type="ECO:0000256" key="6">
    <source>
        <dbReference type="PIRSR" id="PIRSR606710-2"/>
    </source>
</evidence>
<reference evidence="10" key="1">
    <citation type="submission" date="2021-01" db="EMBL/GenBank/DDBJ databases">
        <title>Modified the classification status of verrucomicrobia.</title>
        <authorList>
            <person name="Feng X."/>
        </authorList>
    </citation>
    <scope>NUCLEOTIDE SEQUENCE</scope>
    <source>
        <strain evidence="10">KCTC 13126</strain>
    </source>
</reference>
<evidence type="ECO:0000256" key="2">
    <source>
        <dbReference type="ARBA" id="ARBA00009865"/>
    </source>
</evidence>
<evidence type="ECO:0000256" key="7">
    <source>
        <dbReference type="SAM" id="MobiDB-lite"/>
    </source>
</evidence>
<gene>
    <name evidence="10" type="ORF">JIN87_15805</name>
</gene>
<dbReference type="InterPro" id="IPR050727">
    <property type="entry name" value="GH43_arabinanases"/>
</dbReference>
<evidence type="ECO:0000313" key="11">
    <source>
        <dbReference type="Proteomes" id="UP000617628"/>
    </source>
</evidence>
<feature type="region of interest" description="Disordered" evidence="7">
    <location>
        <begin position="804"/>
        <end position="842"/>
    </location>
</feature>